<gene>
    <name evidence="1" type="ORF">MRB53_015932</name>
</gene>
<evidence type="ECO:0000313" key="2">
    <source>
        <dbReference type="Proteomes" id="UP001234297"/>
    </source>
</evidence>
<organism evidence="1 2">
    <name type="scientific">Persea americana</name>
    <name type="common">Avocado</name>
    <dbReference type="NCBI Taxonomy" id="3435"/>
    <lineage>
        <taxon>Eukaryota</taxon>
        <taxon>Viridiplantae</taxon>
        <taxon>Streptophyta</taxon>
        <taxon>Embryophyta</taxon>
        <taxon>Tracheophyta</taxon>
        <taxon>Spermatophyta</taxon>
        <taxon>Magnoliopsida</taxon>
        <taxon>Magnoliidae</taxon>
        <taxon>Laurales</taxon>
        <taxon>Lauraceae</taxon>
        <taxon>Persea</taxon>
    </lineage>
</organism>
<protein>
    <submittedName>
        <fullName evidence="1">Uncharacterized protein</fullName>
    </submittedName>
</protein>
<evidence type="ECO:0000313" key="1">
    <source>
        <dbReference type="EMBL" id="KAJ8639238.1"/>
    </source>
</evidence>
<reference evidence="1 2" key="1">
    <citation type="journal article" date="2022" name="Hortic Res">
        <title>A haplotype resolved chromosomal level avocado genome allows analysis of novel avocado genes.</title>
        <authorList>
            <person name="Nath O."/>
            <person name="Fletcher S.J."/>
            <person name="Hayward A."/>
            <person name="Shaw L.M."/>
            <person name="Masouleh A.K."/>
            <person name="Furtado A."/>
            <person name="Henry R.J."/>
            <person name="Mitter N."/>
        </authorList>
    </citation>
    <scope>NUCLEOTIDE SEQUENCE [LARGE SCALE GENOMIC DNA]</scope>
    <source>
        <strain evidence="2">cv. Hass</strain>
    </source>
</reference>
<comment type="caution">
    <text evidence="1">The sequence shown here is derived from an EMBL/GenBank/DDBJ whole genome shotgun (WGS) entry which is preliminary data.</text>
</comment>
<proteinExistence type="predicted"/>
<dbReference type="Proteomes" id="UP001234297">
    <property type="component" value="Chromosome 5"/>
</dbReference>
<accession>A0ACC2M1A3</accession>
<sequence>MGGIIVEWKGYKRIHSRPGQSRSQKKICFNWQSSGHCYRHHCPFLHPQSPHDNTTSQSHPPKKQCHRQLPIVNNNNNNHRRPTPRAFVWKNPNYNHHNQRKPFISSKPNPRNPNCDPPRLNPKSKPNPKPYTESPKPIDDHQDDALSLCNKAEPNPPNPSCKGYSSGPSPNHEDTSLTQPQDKEVCTNWLVGSRCDQGDSCKFLHSWFVGQPFVCLATLKGHEKAVSGITLPQGSNKLFSASEDGIVRAWDCDTGKITGILNARRFVQLLITKLDSKNFISEHAYTMEVTEKCDRLNLGGKIGCILCAGPWVFIGVSNAIKVFSCNPPNAVDLSLSGPVGQVYALDFVDGMLFAGIEDGTILSWKFNAGNLFEQASHFSGHNLSVVTLVARSYGKLYSGSTDHTIKVWDIRTSQCLQTLTDHSSAVMSILCWDLFLLSCSLDQTIKVWVLTEAGNLQVCYTHHVKHEMHLLCGVEDELHKPAIVCACNDSIVRLYDLPTFDERGRIFCNEDVRMIQTSPGGLLFTGDARGELKVWKMLMKSGTA</sequence>
<name>A0ACC2M1A3_PERAE</name>
<keyword evidence="2" id="KW-1185">Reference proteome</keyword>
<dbReference type="EMBL" id="CM056813">
    <property type="protein sequence ID" value="KAJ8639238.1"/>
    <property type="molecule type" value="Genomic_DNA"/>
</dbReference>